<dbReference type="EC" id="6.4.1.3" evidence="4"/>
<dbReference type="GeneID" id="116944609"/>
<dbReference type="InterPro" id="IPR013815">
    <property type="entry name" value="ATP_grasp_subdomain_1"/>
</dbReference>
<keyword evidence="11" id="KW-0809">Transit peptide</keyword>
<dbReference type="Proteomes" id="UP001318040">
    <property type="component" value="Chromosome 21"/>
</dbReference>
<dbReference type="InterPro" id="IPR011054">
    <property type="entry name" value="Rudment_hybrid_motif"/>
</dbReference>
<dbReference type="Gene3D" id="3.30.470.20">
    <property type="entry name" value="ATP-grasp fold, B domain"/>
    <property type="match status" value="1"/>
</dbReference>
<dbReference type="InterPro" id="IPR011053">
    <property type="entry name" value="Single_hybrid_motif"/>
</dbReference>
<dbReference type="FunFam" id="3.30.470.20:FF:000028">
    <property type="entry name" value="Methylcrotonoyl-CoA carboxylase subunit alpha, mitochondrial"/>
    <property type="match status" value="1"/>
</dbReference>
<dbReference type="NCBIfam" id="NF006367">
    <property type="entry name" value="PRK08591.1"/>
    <property type="match status" value="1"/>
</dbReference>
<proteinExistence type="predicted"/>
<dbReference type="AlphaFoldDB" id="A0AAJ7TCM0"/>
<dbReference type="FunFam" id="3.30.1490.20:FF:000018">
    <property type="entry name" value="Biotin carboxylase"/>
    <property type="match status" value="1"/>
</dbReference>
<keyword evidence="15" id="KW-0092">Biotin</keyword>
<dbReference type="InterPro" id="IPR001882">
    <property type="entry name" value="Biotin_BS"/>
</dbReference>
<dbReference type="PROSITE" id="PS50979">
    <property type="entry name" value="BC"/>
    <property type="match status" value="1"/>
</dbReference>
<dbReference type="PANTHER" id="PTHR18866:SF33">
    <property type="entry name" value="METHYLCROTONOYL-COA CARBOXYLASE SUBUNIT ALPHA, MITOCHONDRIAL-RELATED"/>
    <property type="match status" value="1"/>
</dbReference>
<keyword evidence="12" id="KW-0442">Lipid degradation</keyword>
<dbReference type="Pfam" id="PF00364">
    <property type="entry name" value="Biotin_lipoyl"/>
    <property type="match status" value="1"/>
</dbReference>
<dbReference type="PROSITE" id="PS00188">
    <property type="entry name" value="BIOTIN"/>
    <property type="match status" value="1"/>
</dbReference>
<dbReference type="Gene3D" id="3.40.50.20">
    <property type="match status" value="1"/>
</dbReference>
<keyword evidence="14" id="KW-0464">Manganese</keyword>
<dbReference type="GO" id="GO:0046872">
    <property type="term" value="F:metal ion binding"/>
    <property type="evidence" value="ECO:0007669"/>
    <property type="project" value="UniProtKB-KW"/>
</dbReference>
<comment type="subcellular location">
    <subcellularLocation>
        <location evidence="2">Mitochondrion matrix</location>
    </subcellularLocation>
</comment>
<evidence type="ECO:0000256" key="18">
    <source>
        <dbReference type="ARBA" id="ARBA00049495"/>
    </source>
</evidence>
<dbReference type="GO" id="GO:0016042">
    <property type="term" value="P:lipid catabolic process"/>
    <property type="evidence" value="ECO:0007669"/>
    <property type="project" value="UniProtKB-KW"/>
</dbReference>
<evidence type="ECO:0000256" key="11">
    <source>
        <dbReference type="ARBA" id="ARBA00022946"/>
    </source>
</evidence>
<keyword evidence="9 19" id="KW-0067">ATP-binding</keyword>
<dbReference type="InterPro" id="IPR016185">
    <property type="entry name" value="PreATP-grasp_dom_sf"/>
</dbReference>
<dbReference type="SUPFAM" id="SSF52440">
    <property type="entry name" value="PreATP-grasp domain"/>
    <property type="match status" value="1"/>
</dbReference>
<dbReference type="SUPFAM" id="SSF56059">
    <property type="entry name" value="Glutathione synthetase ATP-binding domain-like"/>
    <property type="match status" value="1"/>
</dbReference>
<dbReference type="SUPFAM" id="SSF51246">
    <property type="entry name" value="Rudiment single hybrid motif"/>
    <property type="match status" value="1"/>
</dbReference>
<name>A0AAJ7TCM0_PETMA</name>
<dbReference type="PROSITE" id="PS50968">
    <property type="entry name" value="BIOTINYL_LIPOYL"/>
    <property type="match status" value="1"/>
</dbReference>
<dbReference type="Gene3D" id="3.30.1490.20">
    <property type="entry name" value="ATP-grasp fold, A domain"/>
    <property type="match status" value="1"/>
</dbReference>
<reference evidence="24" key="1">
    <citation type="submission" date="2025-08" db="UniProtKB">
        <authorList>
            <consortium name="RefSeq"/>
        </authorList>
    </citation>
    <scope>IDENTIFICATION</scope>
    <source>
        <tissue evidence="24">Sperm</tissue>
    </source>
</reference>
<evidence type="ECO:0000256" key="14">
    <source>
        <dbReference type="ARBA" id="ARBA00023211"/>
    </source>
</evidence>
<dbReference type="InterPro" id="IPR041265">
    <property type="entry name" value="PCC_BT"/>
</dbReference>
<keyword evidence="10" id="KW-0460">Magnesium</keyword>
<evidence type="ECO:0000256" key="8">
    <source>
        <dbReference type="ARBA" id="ARBA00022741"/>
    </source>
</evidence>
<evidence type="ECO:0000256" key="1">
    <source>
        <dbReference type="ARBA" id="ARBA00001953"/>
    </source>
</evidence>
<gene>
    <name evidence="24" type="primary">PCCA</name>
</gene>
<dbReference type="Pfam" id="PF00289">
    <property type="entry name" value="Biotin_carb_N"/>
    <property type="match status" value="1"/>
</dbReference>
<dbReference type="InterPro" id="IPR011761">
    <property type="entry name" value="ATP-grasp"/>
</dbReference>
<evidence type="ECO:0000256" key="5">
    <source>
        <dbReference type="ARBA" id="ARBA00018058"/>
    </source>
</evidence>
<feature type="domain" description="Biotin carboxylation" evidence="22">
    <location>
        <begin position="46"/>
        <end position="493"/>
    </location>
</feature>
<keyword evidence="8 19" id="KW-0547">Nucleotide-binding</keyword>
<evidence type="ECO:0000256" key="2">
    <source>
        <dbReference type="ARBA" id="ARBA00004305"/>
    </source>
</evidence>
<dbReference type="GO" id="GO:0005759">
    <property type="term" value="C:mitochondrial matrix"/>
    <property type="evidence" value="ECO:0007669"/>
    <property type="project" value="UniProtKB-SubCell"/>
</dbReference>
<dbReference type="Pfam" id="PF18140">
    <property type="entry name" value="PCC_BT"/>
    <property type="match status" value="1"/>
</dbReference>
<dbReference type="RefSeq" id="XP_032814218.1">
    <property type="nucleotide sequence ID" value="XM_032958327.1"/>
</dbReference>
<dbReference type="CTD" id="5095"/>
<evidence type="ECO:0000313" key="23">
    <source>
        <dbReference type="Proteomes" id="UP001318040"/>
    </source>
</evidence>
<evidence type="ECO:0000256" key="6">
    <source>
        <dbReference type="ARBA" id="ARBA00022598"/>
    </source>
</evidence>
<dbReference type="Gene3D" id="2.40.50.100">
    <property type="match status" value="1"/>
</dbReference>
<dbReference type="GO" id="GO:0005524">
    <property type="term" value="F:ATP binding"/>
    <property type="evidence" value="ECO:0007669"/>
    <property type="project" value="UniProtKB-UniRule"/>
</dbReference>
<evidence type="ECO:0000256" key="15">
    <source>
        <dbReference type="ARBA" id="ARBA00023267"/>
    </source>
</evidence>
<dbReference type="PANTHER" id="PTHR18866">
    <property type="entry name" value="CARBOXYLASE:PYRUVATE/ACETYL-COA/PROPIONYL-COA CARBOXYLASE"/>
    <property type="match status" value="1"/>
</dbReference>
<dbReference type="InterPro" id="IPR005481">
    <property type="entry name" value="BC-like_N"/>
</dbReference>
<keyword evidence="23" id="KW-1185">Reference proteome</keyword>
<dbReference type="GO" id="GO:0009374">
    <property type="term" value="F:biotin binding"/>
    <property type="evidence" value="ECO:0007669"/>
    <property type="project" value="UniProtKB-ARBA"/>
</dbReference>
<dbReference type="InterPro" id="IPR000089">
    <property type="entry name" value="Biotin_lipoyl"/>
</dbReference>
<evidence type="ECO:0000256" key="19">
    <source>
        <dbReference type="PROSITE-ProRule" id="PRU00409"/>
    </source>
</evidence>
<evidence type="ECO:0000313" key="24">
    <source>
        <dbReference type="RefSeq" id="XP_032814218.1"/>
    </source>
</evidence>
<feature type="domain" description="Lipoyl-binding" evidence="20">
    <location>
        <begin position="639"/>
        <end position="715"/>
    </location>
</feature>
<keyword evidence="6" id="KW-0436">Ligase</keyword>
<dbReference type="Pfam" id="PF02786">
    <property type="entry name" value="CPSase_L_D2"/>
    <property type="match status" value="1"/>
</dbReference>
<dbReference type="InterPro" id="IPR005479">
    <property type="entry name" value="CPAse_ATP-bd"/>
</dbReference>
<evidence type="ECO:0000256" key="7">
    <source>
        <dbReference type="ARBA" id="ARBA00022723"/>
    </source>
</evidence>
<evidence type="ECO:0000256" key="3">
    <source>
        <dbReference type="ARBA" id="ARBA00005060"/>
    </source>
</evidence>
<evidence type="ECO:0000259" key="21">
    <source>
        <dbReference type="PROSITE" id="PS50975"/>
    </source>
</evidence>
<comment type="catalytic activity">
    <reaction evidence="18">
        <text>propanoyl-CoA + hydrogencarbonate + ATP = (S)-methylmalonyl-CoA + ADP + phosphate + H(+)</text>
        <dbReference type="Rhea" id="RHEA:23720"/>
        <dbReference type="ChEBI" id="CHEBI:15378"/>
        <dbReference type="ChEBI" id="CHEBI:17544"/>
        <dbReference type="ChEBI" id="CHEBI:30616"/>
        <dbReference type="ChEBI" id="CHEBI:43474"/>
        <dbReference type="ChEBI" id="CHEBI:57327"/>
        <dbReference type="ChEBI" id="CHEBI:57392"/>
        <dbReference type="ChEBI" id="CHEBI:456216"/>
        <dbReference type="EC" id="6.4.1.3"/>
    </reaction>
    <physiologicalReaction direction="left-to-right" evidence="18">
        <dbReference type="Rhea" id="RHEA:23721"/>
    </physiologicalReaction>
</comment>
<dbReference type="KEGG" id="pmrn:116944609"/>
<keyword evidence="7" id="KW-0479">Metal-binding</keyword>
<evidence type="ECO:0000256" key="10">
    <source>
        <dbReference type="ARBA" id="ARBA00022842"/>
    </source>
</evidence>
<protein>
    <recommendedName>
        <fullName evidence="5">Propionyl-CoA carboxylase alpha chain, mitochondrial</fullName>
        <ecNumber evidence="4">6.4.1.3</ecNumber>
    </recommendedName>
    <alternativeName>
        <fullName evidence="16">Propanoyl-CoA:carbon dioxide ligase subunit alpha</fullName>
    </alternativeName>
</protein>
<dbReference type="SMART" id="SM00878">
    <property type="entry name" value="Biotin_carb_C"/>
    <property type="match status" value="1"/>
</dbReference>
<sequence>MAALRVASSCRWDLQRHTQCLRLPCCVTYLRACTIYTATHDPSEKTFDKILIANRGEIACRVIKTCKKMGITTVAVHSDVDANAVHVKMADEAFCVGPAPTAQSYLNMAAILDAVKTSGAQAVHPGYGFLSENKEFAKQLAAEGVKFIGPDTHALQAMGDKIESKLIAKTAGVNTIPGFDGVVKNTKDAVKIAREIGYPVMIKASAGGGGKGMRIAWNDEETKEGFRFSSQEAASSFGDDRLLIEKFIDNPRHIEIQVLADEHGNALWLNERECSVQRRNQKVVEEAPSMFLDTQTRRAMGEQAVALARAVRYSSAGTVEFLVDSQRNFYFLEMNTRLQVEHPITECITGLDLVMEMIRVAAGHRLRLSQSEVPIRGWAIECRVYAEDPYKSFGLPSVGRLSQYREPTHLTNVRVDSGITEGSDISIFYDPMISKLVTYGGDRKEALRRMVEALDSYVIRGVTHNIPLLREIITNQRFITGDISTKFLPEVYPEGFKGRVLSNVERKELIAVTACIYARYQERARVFLNQPRPMLNKPRPETLDLAVSLDGQSHGVRVVGDLGLQGVYEVELDGVKLEVIGDINLASPLLRISINGKTRTVQCLSRDGAGNYSVQYQGTTYKLQVLRTAVLALMKHMPVRVREDTSLFVLSPMPGTVVNVSCKAGDQVSAGQEVCVIEAMKMQNSLTASRSGQVKAIHFAAGDTVGEGDVLVELE</sequence>
<accession>A0AAJ7TCM0</accession>
<evidence type="ECO:0000256" key="17">
    <source>
        <dbReference type="ARBA" id="ARBA00048208"/>
    </source>
</evidence>
<evidence type="ECO:0000256" key="4">
    <source>
        <dbReference type="ARBA" id="ARBA00013050"/>
    </source>
</evidence>
<dbReference type="GO" id="GO:0004658">
    <property type="term" value="F:propionyl-CoA carboxylase activity"/>
    <property type="evidence" value="ECO:0007669"/>
    <property type="project" value="UniProtKB-EC"/>
</dbReference>
<organism evidence="23 24">
    <name type="scientific">Petromyzon marinus</name>
    <name type="common">Sea lamprey</name>
    <dbReference type="NCBI Taxonomy" id="7757"/>
    <lineage>
        <taxon>Eukaryota</taxon>
        <taxon>Metazoa</taxon>
        <taxon>Chordata</taxon>
        <taxon>Craniata</taxon>
        <taxon>Vertebrata</taxon>
        <taxon>Cyclostomata</taxon>
        <taxon>Hyperoartia</taxon>
        <taxon>Petromyzontiformes</taxon>
        <taxon>Petromyzontidae</taxon>
        <taxon>Petromyzon</taxon>
    </lineage>
</organism>
<dbReference type="InterPro" id="IPR005482">
    <property type="entry name" value="Biotin_COase_C"/>
</dbReference>
<keyword evidence="13" id="KW-0443">Lipid metabolism</keyword>
<dbReference type="Pfam" id="PF02785">
    <property type="entry name" value="Biotin_carb_C"/>
    <property type="match status" value="1"/>
</dbReference>
<comment type="pathway">
    <text evidence="3">Metabolic intermediate metabolism; propanoyl-CoA degradation; succinyl-CoA from propanoyl-CoA: step 1/3.</text>
</comment>
<evidence type="ECO:0000259" key="20">
    <source>
        <dbReference type="PROSITE" id="PS50968"/>
    </source>
</evidence>
<evidence type="ECO:0000256" key="9">
    <source>
        <dbReference type="ARBA" id="ARBA00022840"/>
    </source>
</evidence>
<dbReference type="FunFam" id="2.40.50.100:FF:000003">
    <property type="entry name" value="Acetyl-CoA carboxylase biotin carboxyl carrier protein"/>
    <property type="match status" value="1"/>
</dbReference>
<dbReference type="SUPFAM" id="SSF51230">
    <property type="entry name" value="Single hybrid motif"/>
    <property type="match status" value="1"/>
</dbReference>
<dbReference type="PROSITE" id="PS00867">
    <property type="entry name" value="CPSASE_2"/>
    <property type="match status" value="1"/>
</dbReference>
<feature type="domain" description="ATP-grasp" evidence="21">
    <location>
        <begin position="165"/>
        <end position="362"/>
    </location>
</feature>
<comment type="cofactor">
    <cofactor evidence="1">
        <name>biotin</name>
        <dbReference type="ChEBI" id="CHEBI:57586"/>
    </cofactor>
</comment>
<comment type="catalytic activity">
    <reaction evidence="17">
        <text>butanoyl-CoA + hydrogencarbonate + ATP = (2S)-ethylmalonyl-CoA + ADP + phosphate + H(+)</text>
        <dbReference type="Rhea" id="RHEA:59520"/>
        <dbReference type="ChEBI" id="CHEBI:15378"/>
        <dbReference type="ChEBI" id="CHEBI:17544"/>
        <dbReference type="ChEBI" id="CHEBI:30616"/>
        <dbReference type="ChEBI" id="CHEBI:43474"/>
        <dbReference type="ChEBI" id="CHEBI:57371"/>
        <dbReference type="ChEBI" id="CHEBI:60909"/>
        <dbReference type="ChEBI" id="CHEBI:456216"/>
    </reaction>
    <physiologicalReaction direction="left-to-right" evidence="17">
        <dbReference type="Rhea" id="RHEA:59521"/>
    </physiologicalReaction>
</comment>
<dbReference type="InterPro" id="IPR011764">
    <property type="entry name" value="Biotin_carboxylation_dom"/>
</dbReference>
<evidence type="ECO:0000256" key="13">
    <source>
        <dbReference type="ARBA" id="ARBA00023098"/>
    </source>
</evidence>
<dbReference type="CDD" id="cd06850">
    <property type="entry name" value="biotinyl_domain"/>
    <property type="match status" value="1"/>
</dbReference>
<dbReference type="Gene3D" id="3.30.700.30">
    <property type="match status" value="1"/>
</dbReference>
<evidence type="ECO:0000256" key="12">
    <source>
        <dbReference type="ARBA" id="ARBA00022963"/>
    </source>
</evidence>
<dbReference type="PROSITE" id="PS00866">
    <property type="entry name" value="CPSASE_1"/>
    <property type="match status" value="1"/>
</dbReference>
<evidence type="ECO:0000259" key="22">
    <source>
        <dbReference type="PROSITE" id="PS50979"/>
    </source>
</evidence>
<dbReference type="PROSITE" id="PS50975">
    <property type="entry name" value="ATP_GRASP"/>
    <property type="match status" value="1"/>
</dbReference>
<dbReference type="InterPro" id="IPR050856">
    <property type="entry name" value="Biotin_carboxylase_complex"/>
</dbReference>
<evidence type="ECO:0000256" key="16">
    <source>
        <dbReference type="ARBA" id="ARBA00031557"/>
    </source>
</evidence>
<dbReference type="FunFam" id="3.40.50.20:FF:000010">
    <property type="entry name" value="Propionyl-CoA carboxylase subunit alpha"/>
    <property type="match status" value="1"/>
</dbReference>